<dbReference type="PANTHER" id="PTHR12645">
    <property type="entry name" value="ALR/ERV"/>
    <property type="match status" value="1"/>
</dbReference>
<evidence type="ECO:0000256" key="5">
    <source>
        <dbReference type="ARBA" id="ARBA00023157"/>
    </source>
</evidence>
<protein>
    <recommendedName>
        <fullName evidence="6">Sulfhydryl oxidase</fullName>
        <ecNumber evidence="6">1.8.3.2</ecNumber>
    </recommendedName>
</protein>
<keyword evidence="2 6" id="KW-0285">Flavoprotein</keyword>
<keyword evidence="3 6" id="KW-0274">FAD</keyword>
<dbReference type="InterPro" id="IPR036774">
    <property type="entry name" value="ERV/ALR_sulphydryl_oxid_sf"/>
</dbReference>
<dbReference type="AlphaFoldDB" id="A0A1L0ATY1"/>
<reference evidence="9" key="1">
    <citation type="submission" date="2016-11" db="EMBL/GenBank/DDBJ databases">
        <authorList>
            <person name="Guldener U."/>
        </authorList>
    </citation>
    <scope>NUCLEOTIDE SEQUENCE [LARGE SCALE GENOMIC DNA]</scope>
</reference>
<dbReference type="Pfam" id="PF04777">
    <property type="entry name" value="Evr1_Alr"/>
    <property type="match status" value="1"/>
</dbReference>
<dbReference type="PROSITE" id="PS51324">
    <property type="entry name" value="ERV_ALR"/>
    <property type="match status" value="1"/>
</dbReference>
<comment type="cofactor">
    <cofactor evidence="1 6">
        <name>FAD</name>
        <dbReference type="ChEBI" id="CHEBI:57692"/>
    </cofactor>
</comment>
<evidence type="ECO:0000256" key="4">
    <source>
        <dbReference type="ARBA" id="ARBA00023002"/>
    </source>
</evidence>
<sequence length="195" mass="22851">MQFINSTKIKKKHFLYIVYSIVIILVFKFTILNNNLDSNNKSTTSPSNQKVQNKEETIYKDVIMPLMPDLDKKQELGRHAWYLFHTVLSRYPDEPSTQQQEKLKQYISLFAEFYPCGECSYHFQELIKKNPVQSKSRQTAALWGCHIHNLVNEHLKKPIYDCTNILEDYDCGCGDYDEFNKEGKITIEKEGKQLG</sequence>
<dbReference type="InterPro" id="IPR039799">
    <property type="entry name" value="ALR/ERV"/>
</dbReference>
<keyword evidence="6" id="KW-0472">Membrane</keyword>
<dbReference type="GO" id="GO:0060904">
    <property type="term" value="P:regulation of protein folding in endoplasmic reticulum"/>
    <property type="evidence" value="ECO:0007669"/>
    <property type="project" value="EnsemblFungi"/>
</dbReference>
<dbReference type="VEuPathDB" id="FungiDB:HGUI_00210"/>
<keyword evidence="6" id="KW-1133">Transmembrane helix</keyword>
<proteinExistence type="predicted"/>
<feature type="transmembrane region" description="Helical" evidence="6">
    <location>
        <begin position="14"/>
        <end position="32"/>
    </location>
</feature>
<keyword evidence="9" id="KW-1185">Reference proteome</keyword>
<feature type="domain" description="ERV/ALR sulfhydryl oxidase" evidence="7">
    <location>
        <begin position="68"/>
        <end position="169"/>
    </location>
</feature>
<dbReference type="GO" id="GO:0005789">
    <property type="term" value="C:endoplasmic reticulum membrane"/>
    <property type="evidence" value="ECO:0007669"/>
    <property type="project" value="EnsemblFungi"/>
</dbReference>
<name>A0A1L0ATY1_9ASCO</name>
<keyword evidence="5" id="KW-1015">Disulfide bond</keyword>
<dbReference type="GO" id="GO:0016971">
    <property type="term" value="F:flavin-dependent sulfhydryl oxidase activity"/>
    <property type="evidence" value="ECO:0007669"/>
    <property type="project" value="EnsemblFungi"/>
</dbReference>
<dbReference type="InterPro" id="IPR017905">
    <property type="entry name" value="ERV/ALR_sulphydryl_oxidase"/>
</dbReference>
<dbReference type="Gene3D" id="1.20.120.310">
    <property type="entry name" value="ERV/ALR sulfhydryl oxidase domain"/>
    <property type="match status" value="1"/>
</dbReference>
<keyword evidence="6" id="KW-0812">Transmembrane</keyword>
<dbReference type="OrthoDB" id="59470at2759"/>
<accession>A0A1L0ATY1</accession>
<evidence type="ECO:0000256" key="1">
    <source>
        <dbReference type="ARBA" id="ARBA00001974"/>
    </source>
</evidence>
<dbReference type="EC" id="1.8.3.2" evidence="6"/>
<dbReference type="Proteomes" id="UP000183365">
    <property type="component" value="Unassembled WGS sequence"/>
</dbReference>
<dbReference type="EMBL" id="FQNF01000003">
    <property type="protein sequence ID" value="SGZ38010.1"/>
    <property type="molecule type" value="Genomic_DNA"/>
</dbReference>
<dbReference type="GO" id="GO:0050660">
    <property type="term" value="F:flavin adenine dinucleotide binding"/>
    <property type="evidence" value="ECO:0007669"/>
    <property type="project" value="TreeGrafter"/>
</dbReference>
<keyword evidence="4 6" id="KW-0560">Oxidoreductase</keyword>
<evidence type="ECO:0000259" key="7">
    <source>
        <dbReference type="PROSITE" id="PS51324"/>
    </source>
</evidence>
<dbReference type="GO" id="GO:0005739">
    <property type="term" value="C:mitochondrion"/>
    <property type="evidence" value="ECO:0007669"/>
    <property type="project" value="TreeGrafter"/>
</dbReference>
<gene>
    <name evidence="8" type="ORF">HGUI_00210</name>
</gene>
<dbReference type="FunFam" id="1.20.120.310:FF:000002">
    <property type="entry name" value="Sulfhydryl oxidase"/>
    <property type="match status" value="1"/>
</dbReference>
<evidence type="ECO:0000256" key="6">
    <source>
        <dbReference type="RuleBase" id="RU371123"/>
    </source>
</evidence>
<comment type="catalytic activity">
    <reaction evidence="6">
        <text>2 R'C(R)SH + O2 = R'C(R)S-S(R)CR' + H2O2</text>
        <dbReference type="Rhea" id="RHEA:17357"/>
        <dbReference type="ChEBI" id="CHEBI:15379"/>
        <dbReference type="ChEBI" id="CHEBI:16240"/>
        <dbReference type="ChEBI" id="CHEBI:16520"/>
        <dbReference type="ChEBI" id="CHEBI:17412"/>
        <dbReference type="EC" id="1.8.3.2"/>
    </reaction>
</comment>
<evidence type="ECO:0000313" key="8">
    <source>
        <dbReference type="EMBL" id="SGZ38010.1"/>
    </source>
</evidence>
<organism evidence="8 9">
    <name type="scientific">Hanseniaspora guilliermondii</name>
    <dbReference type="NCBI Taxonomy" id="56406"/>
    <lineage>
        <taxon>Eukaryota</taxon>
        <taxon>Fungi</taxon>
        <taxon>Dikarya</taxon>
        <taxon>Ascomycota</taxon>
        <taxon>Saccharomycotina</taxon>
        <taxon>Saccharomycetes</taxon>
        <taxon>Saccharomycodales</taxon>
        <taxon>Saccharomycodaceae</taxon>
        <taxon>Hanseniaspora</taxon>
    </lineage>
</organism>
<dbReference type="PANTHER" id="PTHR12645:SF1">
    <property type="entry name" value="FAD-LINKED SULFHYDRYL OXIDASE ERV2"/>
    <property type="match status" value="1"/>
</dbReference>
<evidence type="ECO:0000256" key="2">
    <source>
        <dbReference type="ARBA" id="ARBA00022630"/>
    </source>
</evidence>
<evidence type="ECO:0000313" key="9">
    <source>
        <dbReference type="Proteomes" id="UP000183365"/>
    </source>
</evidence>
<dbReference type="SUPFAM" id="SSF69000">
    <property type="entry name" value="FAD-dependent thiol oxidase"/>
    <property type="match status" value="1"/>
</dbReference>
<evidence type="ECO:0000256" key="3">
    <source>
        <dbReference type="ARBA" id="ARBA00022827"/>
    </source>
</evidence>